<name>A0AAU7QIG6_9GAMM</name>
<evidence type="ECO:0000313" key="2">
    <source>
        <dbReference type="EMBL" id="XBS89301.1"/>
    </source>
</evidence>
<keyword evidence="1" id="KW-1133">Transmembrane helix</keyword>
<dbReference type="Pfam" id="PF10947">
    <property type="entry name" value="DUF2628"/>
    <property type="match status" value="1"/>
</dbReference>
<dbReference type="InterPro" id="IPR024399">
    <property type="entry name" value="DUF2628"/>
</dbReference>
<evidence type="ECO:0000256" key="1">
    <source>
        <dbReference type="SAM" id="Phobius"/>
    </source>
</evidence>
<feature type="transmembrane region" description="Helical" evidence="1">
    <location>
        <begin position="69"/>
        <end position="86"/>
    </location>
</feature>
<protein>
    <submittedName>
        <fullName evidence="2">DUF2628 domain-containing protein</fullName>
    </submittedName>
</protein>
<proteinExistence type="predicted"/>
<organism evidence="2">
    <name type="scientific">Rhodanobacter sp. IGA1.0</name>
    <dbReference type="NCBI Taxonomy" id="3158582"/>
    <lineage>
        <taxon>Bacteria</taxon>
        <taxon>Pseudomonadati</taxon>
        <taxon>Pseudomonadota</taxon>
        <taxon>Gammaproteobacteria</taxon>
        <taxon>Lysobacterales</taxon>
        <taxon>Rhodanobacteraceae</taxon>
        <taxon>Rhodanobacter</taxon>
    </lineage>
</organism>
<gene>
    <name evidence="2" type="ORF">ABNK63_12990</name>
</gene>
<reference evidence="2" key="1">
    <citation type="submission" date="2024-06" db="EMBL/GenBank/DDBJ databases">
        <authorList>
            <person name="Sun Y."/>
        </authorList>
    </citation>
    <scope>NUCLEOTIDE SEQUENCE</scope>
    <source>
        <strain evidence="2">IGA1.0</strain>
    </source>
</reference>
<feature type="transmembrane region" description="Helical" evidence="1">
    <location>
        <begin position="92"/>
        <end position="111"/>
    </location>
</feature>
<accession>A0AAU7QIG6</accession>
<dbReference type="AlphaFoldDB" id="A0AAU7QIG6"/>
<keyword evidence="1" id="KW-0812">Transmembrane</keyword>
<sequence>MSDPYNTYVDHVQPARPVAAVAAPAAKPVDLVSRLDVSDAWKRKFRLIEKAGGPDLSDARKLQSGERRAIGFNFLAFFFGPLYFLAKGLWRPALMYSILAIALGVLLQMLSKGRLSHGVGYGFAAVYALRADLLYYRKVVLGEMSWF</sequence>
<keyword evidence="1" id="KW-0472">Membrane</keyword>
<dbReference type="EMBL" id="CP157948">
    <property type="protein sequence ID" value="XBS89301.1"/>
    <property type="molecule type" value="Genomic_DNA"/>
</dbReference>
<dbReference type="RefSeq" id="WP_007805585.1">
    <property type="nucleotide sequence ID" value="NZ_CP157948.1"/>
</dbReference>